<sequence length="230" mass="27517">MSKKIMDELLYKYCKTVDEYITDKIPNGEEIDYTYSEEFENKIKKIIKQENKHHFVAKFYKYSKKVAIIFLIIISVLGATMSIDAIRYRVLEFIKNVRREETNYSFKGKIKSENFKIRKPSYIPKGFKEVNCDEISDFYFTLDYSDGYDYISFECTKLNNGNFQIDTEDSMVNKITINGNIEADYIKKKDRHMLVWQDDENYYILFIDDIETSRMEDKYNELIKIAESVR</sequence>
<reference evidence="3" key="1">
    <citation type="submission" date="2019-11" db="EMBL/GenBank/DDBJ databases">
        <authorList>
            <person name="Feng L."/>
        </authorList>
    </citation>
    <scope>NUCLEOTIDE SEQUENCE</scope>
    <source>
        <strain evidence="3">IbartlettiiLFYP30</strain>
    </source>
</reference>
<proteinExistence type="predicted"/>
<dbReference type="InterPro" id="IPR025377">
    <property type="entry name" value="DUF4367"/>
</dbReference>
<dbReference type="Pfam" id="PF14285">
    <property type="entry name" value="DUF4367"/>
    <property type="match status" value="1"/>
</dbReference>
<dbReference type="EMBL" id="CACRUE010000003">
    <property type="protein sequence ID" value="VYT61265.1"/>
    <property type="molecule type" value="Genomic_DNA"/>
</dbReference>
<feature type="domain" description="DUF4367" evidence="2">
    <location>
        <begin position="119"/>
        <end position="229"/>
    </location>
</feature>
<gene>
    <name evidence="3" type="ORF">IBLFYP30_00698</name>
</gene>
<keyword evidence="1" id="KW-1133">Transmembrane helix</keyword>
<accession>A0A6N2Y3P0</accession>
<protein>
    <recommendedName>
        <fullName evidence="2">DUF4367 domain-containing protein</fullName>
    </recommendedName>
</protein>
<evidence type="ECO:0000313" key="3">
    <source>
        <dbReference type="EMBL" id="VYT61265.1"/>
    </source>
</evidence>
<organism evidence="3">
    <name type="scientific">Intestinibacter bartlettii</name>
    <dbReference type="NCBI Taxonomy" id="261299"/>
    <lineage>
        <taxon>Bacteria</taxon>
        <taxon>Bacillati</taxon>
        <taxon>Bacillota</taxon>
        <taxon>Clostridia</taxon>
        <taxon>Peptostreptococcales</taxon>
        <taxon>Peptostreptococcaceae</taxon>
        <taxon>Intestinibacter</taxon>
    </lineage>
</organism>
<keyword evidence="1" id="KW-0472">Membrane</keyword>
<keyword evidence="1" id="KW-0812">Transmembrane</keyword>
<dbReference type="RefSeq" id="WP_156530508.1">
    <property type="nucleotide sequence ID" value="NZ_CACRUE010000003.1"/>
</dbReference>
<evidence type="ECO:0000256" key="1">
    <source>
        <dbReference type="SAM" id="Phobius"/>
    </source>
</evidence>
<evidence type="ECO:0000259" key="2">
    <source>
        <dbReference type="Pfam" id="PF14285"/>
    </source>
</evidence>
<feature type="transmembrane region" description="Helical" evidence="1">
    <location>
        <begin position="66"/>
        <end position="86"/>
    </location>
</feature>
<dbReference type="AlphaFoldDB" id="A0A6N2Y3P0"/>
<name>A0A6N2Y3P0_9FIRM</name>